<accession>Q5YZI8</accession>
<dbReference type="AlphaFoldDB" id="Q5YZI8"/>
<feature type="compositionally biased region" description="Low complexity" evidence="1">
    <location>
        <begin position="8"/>
        <end position="26"/>
    </location>
</feature>
<dbReference type="Proteomes" id="UP000006820">
    <property type="component" value="Chromosome"/>
</dbReference>
<name>Q5YZI8_NOCFA</name>
<organism evidence="2 3">
    <name type="scientific">Nocardia farcinica (strain IFM 10152)</name>
    <dbReference type="NCBI Taxonomy" id="247156"/>
    <lineage>
        <taxon>Bacteria</taxon>
        <taxon>Bacillati</taxon>
        <taxon>Actinomycetota</taxon>
        <taxon>Actinomycetes</taxon>
        <taxon>Mycobacteriales</taxon>
        <taxon>Nocardiaceae</taxon>
        <taxon>Nocardia</taxon>
    </lineage>
</organism>
<protein>
    <submittedName>
        <fullName evidence="2">Uncharacterized protein</fullName>
    </submittedName>
</protein>
<sequence length="117" mass="12547">MRQRVPIGEAEGSPDAGPAPAPASGAYQSTPPEGDALAPEIAEHIALEDALLDRTILPHAWPHEAPDRPFTVEAAHYAMQRHASCPIETCARKRAAHRVLVEAGHVVPDPRNSRGLE</sequence>
<evidence type="ECO:0000256" key="1">
    <source>
        <dbReference type="SAM" id="MobiDB-lite"/>
    </source>
</evidence>
<feature type="region of interest" description="Disordered" evidence="1">
    <location>
        <begin position="1"/>
        <end position="38"/>
    </location>
</feature>
<evidence type="ECO:0000313" key="2">
    <source>
        <dbReference type="EMBL" id="BAD56403.1"/>
    </source>
</evidence>
<evidence type="ECO:0000313" key="3">
    <source>
        <dbReference type="Proteomes" id="UP000006820"/>
    </source>
</evidence>
<dbReference type="HOGENOM" id="CLU_2082356_0_0_11"/>
<dbReference type="KEGG" id="nfa:NFA_15580"/>
<reference evidence="2 3" key="1">
    <citation type="journal article" date="2004" name="Proc. Natl. Acad. Sci. U.S.A.">
        <title>The complete genomic sequence of Nocardia farcinica IFM 10152.</title>
        <authorList>
            <person name="Ishikawa J."/>
            <person name="Yamashita A."/>
            <person name="Mikami Y."/>
            <person name="Hoshino Y."/>
            <person name="Kurita H."/>
            <person name="Hotta K."/>
            <person name="Shiba T."/>
            <person name="Hattori M."/>
        </authorList>
    </citation>
    <scope>NUCLEOTIDE SEQUENCE [LARGE SCALE GENOMIC DNA]</scope>
    <source>
        <strain evidence="2 3">IFM 10152</strain>
    </source>
</reference>
<dbReference type="eggNOG" id="ENOG5031EZM">
    <property type="taxonomic scope" value="Bacteria"/>
</dbReference>
<dbReference type="STRING" id="247156.NFA_15580"/>
<proteinExistence type="predicted"/>
<gene>
    <name evidence="2" type="ordered locus">NFA_15580</name>
</gene>
<keyword evidence="3" id="KW-1185">Reference proteome</keyword>
<dbReference type="EMBL" id="AP006618">
    <property type="protein sequence ID" value="BAD56403.1"/>
    <property type="molecule type" value="Genomic_DNA"/>
</dbReference>